<keyword evidence="12" id="KW-1185">Reference proteome</keyword>
<dbReference type="Proteomes" id="UP001178281">
    <property type="component" value="Unassembled WGS sequence"/>
</dbReference>
<keyword evidence="5" id="KW-0479">Metal-binding</keyword>
<evidence type="ECO:0000313" key="12">
    <source>
        <dbReference type="Proteomes" id="UP001178281"/>
    </source>
</evidence>
<keyword evidence="7 11" id="KW-0560">Oxidoreductase</keyword>
<comment type="subunit">
    <text evidence="4">Homodimer.</text>
</comment>
<evidence type="ECO:0000256" key="3">
    <source>
        <dbReference type="ARBA" id="ARBA00007851"/>
    </source>
</evidence>
<dbReference type="InterPro" id="IPR008775">
    <property type="entry name" value="Phytyl_CoA_dOase-like"/>
</dbReference>
<comment type="catalytic activity">
    <reaction evidence="9">
        <text>L-ectoine + 2-oxoglutarate + O2 = 5-hydroxyectoine + succinate + CO2</text>
        <dbReference type="Rhea" id="RHEA:45740"/>
        <dbReference type="ChEBI" id="CHEBI:15379"/>
        <dbReference type="ChEBI" id="CHEBI:16526"/>
        <dbReference type="ChEBI" id="CHEBI:16810"/>
        <dbReference type="ChEBI" id="CHEBI:30031"/>
        <dbReference type="ChEBI" id="CHEBI:58515"/>
        <dbReference type="ChEBI" id="CHEBI:85413"/>
        <dbReference type="EC" id="1.14.11.55"/>
    </reaction>
</comment>
<dbReference type="Gene3D" id="2.60.120.620">
    <property type="entry name" value="q2cbj1_9rhob like domain"/>
    <property type="match status" value="1"/>
</dbReference>
<dbReference type="EMBL" id="JAUTIX010000003">
    <property type="protein sequence ID" value="MDP0398321.1"/>
    <property type="molecule type" value="Genomic_DNA"/>
</dbReference>
<evidence type="ECO:0000313" key="11">
    <source>
        <dbReference type="EMBL" id="MDP0398321.1"/>
    </source>
</evidence>
<organism evidence="11 12">
    <name type="scientific">Tsukamurella strandjordii</name>
    <dbReference type="NCBI Taxonomy" id="147577"/>
    <lineage>
        <taxon>Bacteria</taxon>
        <taxon>Bacillati</taxon>
        <taxon>Actinomycetota</taxon>
        <taxon>Actinomycetes</taxon>
        <taxon>Mycobacteriales</taxon>
        <taxon>Tsukamurellaceae</taxon>
        <taxon>Tsukamurella</taxon>
    </lineage>
</organism>
<evidence type="ECO:0000256" key="4">
    <source>
        <dbReference type="ARBA" id="ARBA00011738"/>
    </source>
</evidence>
<reference evidence="11" key="1">
    <citation type="submission" date="2023-08" db="EMBL/GenBank/DDBJ databases">
        <title>The draft genome of Tsukamurella strandjordii strain 050030.</title>
        <authorList>
            <person name="Zhao F."/>
            <person name="Feng Y."/>
            <person name="Zong Z."/>
        </authorList>
    </citation>
    <scope>NUCLEOTIDE SEQUENCE</scope>
    <source>
        <strain evidence="11">050030</strain>
    </source>
</reference>
<dbReference type="GO" id="GO:0016706">
    <property type="term" value="F:2-oxoglutarate-dependent dioxygenase activity"/>
    <property type="evidence" value="ECO:0007669"/>
    <property type="project" value="InterPro"/>
</dbReference>
<evidence type="ECO:0000256" key="7">
    <source>
        <dbReference type="ARBA" id="ARBA00023002"/>
    </source>
</evidence>
<evidence type="ECO:0000256" key="2">
    <source>
        <dbReference type="ARBA" id="ARBA00004063"/>
    </source>
</evidence>
<dbReference type="GO" id="GO:0005506">
    <property type="term" value="F:iron ion binding"/>
    <property type="evidence" value="ECO:0007669"/>
    <property type="project" value="UniProtKB-ARBA"/>
</dbReference>
<evidence type="ECO:0000256" key="8">
    <source>
        <dbReference type="ARBA" id="ARBA00023004"/>
    </source>
</evidence>
<protein>
    <recommendedName>
        <fullName evidence="10">Ectoine hydroxylase</fullName>
        <ecNumber evidence="10">1.14.11.55</ecNumber>
    </recommendedName>
</protein>
<dbReference type="EC" id="1.14.11.55" evidence="10"/>
<dbReference type="PANTHER" id="PTHR20883">
    <property type="entry name" value="PHYTANOYL-COA DIOXYGENASE DOMAIN CONTAINING 1"/>
    <property type="match status" value="1"/>
</dbReference>
<dbReference type="PANTHER" id="PTHR20883:SF48">
    <property type="entry name" value="ECTOINE DIOXYGENASE"/>
    <property type="match status" value="1"/>
</dbReference>
<gene>
    <name evidence="11" type="primary">thpD</name>
    <name evidence="11" type="ORF">Q7X28_10325</name>
</gene>
<comment type="similarity">
    <text evidence="3">Belongs to the PhyH family. EctD subfamily.</text>
</comment>
<dbReference type="AlphaFoldDB" id="A0AA90NHA6"/>
<evidence type="ECO:0000256" key="10">
    <source>
        <dbReference type="NCBIfam" id="TIGR02408"/>
    </source>
</evidence>
<sequence>MNSSATLTDRYPTRLPEAGIVMDRPDPVIWPGRDGPWAEDAVEFFGDNGYRSVEGVLDAADLAQVRSEVARLAADLGDDARLIRERSNGDVRSLFSVHTMSESIAAIIDRDEIAGVARQLLGDDVYVHQSRVNLKPGFAGGPFYWHSDFETWHAEDGMPTPRAVSVSMALTPNTPFNGPLMILPGSHRRFVPCVGETPGDYHRESLTSYRPPFGTPEESDIATLAEEYGITQVTGGAGSALYFDCNCLHASAGNISPFPRSNLFVVFNAVSNALEEPFAAQSRRPEYLAAR</sequence>
<keyword evidence="6" id="KW-0223">Dioxygenase</keyword>
<evidence type="ECO:0000256" key="1">
    <source>
        <dbReference type="ARBA" id="ARBA00001954"/>
    </source>
</evidence>
<comment type="cofactor">
    <cofactor evidence="1">
        <name>Fe(2+)</name>
        <dbReference type="ChEBI" id="CHEBI:29033"/>
    </cofactor>
</comment>
<name>A0AA90NHA6_9ACTN</name>
<dbReference type="SUPFAM" id="SSF51197">
    <property type="entry name" value="Clavaminate synthase-like"/>
    <property type="match status" value="1"/>
</dbReference>
<comment type="caution">
    <text evidence="11">The sequence shown here is derived from an EMBL/GenBank/DDBJ whole genome shotgun (WGS) entry which is preliminary data.</text>
</comment>
<dbReference type="RefSeq" id="WP_305111230.1">
    <property type="nucleotide sequence ID" value="NZ_JAUTIX010000003.1"/>
</dbReference>
<evidence type="ECO:0000256" key="6">
    <source>
        <dbReference type="ARBA" id="ARBA00022964"/>
    </source>
</evidence>
<comment type="function">
    <text evidence="2">Involved in the biosynthesis of 5-hydroxyectoine, called compatible solute, which helps organisms to survive extreme osmotic stress by acting as a highly soluble organic osmolyte. Catalyzes the 2-oxoglutarate-dependent selective hydroxylation of L-ectoine to yield (4S,5S)-5-hydroxyectoine.</text>
</comment>
<dbReference type="NCBIfam" id="TIGR02408">
    <property type="entry name" value="ectoine_ThpD"/>
    <property type="match status" value="1"/>
</dbReference>
<dbReference type="Pfam" id="PF05721">
    <property type="entry name" value="PhyH"/>
    <property type="match status" value="1"/>
</dbReference>
<evidence type="ECO:0000256" key="9">
    <source>
        <dbReference type="ARBA" id="ARBA00049228"/>
    </source>
</evidence>
<evidence type="ECO:0000256" key="5">
    <source>
        <dbReference type="ARBA" id="ARBA00022723"/>
    </source>
</evidence>
<dbReference type="InterPro" id="IPR012774">
    <property type="entry name" value="EctD"/>
</dbReference>
<keyword evidence="8" id="KW-0408">Iron</keyword>
<proteinExistence type="inferred from homology"/>
<accession>A0AA90NHA6</accession>